<dbReference type="Proteomes" id="UP000014629">
    <property type="component" value="Unassembled WGS sequence"/>
</dbReference>
<gene>
    <name evidence="1" type="ORF">STRAU_7608</name>
</gene>
<evidence type="ECO:0000313" key="2">
    <source>
        <dbReference type="Proteomes" id="UP000014629"/>
    </source>
</evidence>
<sequence>MAPGGRLLLALTLTVESGRITSYEVVAAPARLRELRLAVLPD</sequence>
<evidence type="ECO:0000313" key="1">
    <source>
        <dbReference type="EMBL" id="EPH39330.1"/>
    </source>
</evidence>
<reference evidence="1 2" key="1">
    <citation type="submission" date="2013-02" db="EMBL/GenBank/DDBJ databases">
        <title>Draft Genome Sequence of Streptomyces aurantiacus, Which Produces Setomimycin.</title>
        <authorList>
            <person name="Gruening B.A."/>
            <person name="Praeg A."/>
            <person name="Erxleben A."/>
            <person name="Guenther S."/>
            <person name="Mueller M."/>
        </authorList>
    </citation>
    <scope>NUCLEOTIDE SEQUENCE [LARGE SCALE GENOMIC DNA]</scope>
    <source>
        <strain evidence="1 2">JA 4570</strain>
    </source>
</reference>
<accession>S3ZM14</accession>
<comment type="caution">
    <text evidence="1">The sequence shown here is derived from an EMBL/GenBank/DDBJ whole genome shotgun (WGS) entry which is preliminary data.</text>
</comment>
<dbReference type="EMBL" id="AOPZ01000553">
    <property type="protein sequence ID" value="EPH39330.1"/>
    <property type="molecule type" value="Genomic_DNA"/>
</dbReference>
<name>S3ZM14_9ACTN</name>
<dbReference type="PATRIC" id="fig|1286094.4.peg.7537"/>
<proteinExistence type="predicted"/>
<organism evidence="1 2">
    <name type="scientific">Streptomyces aurantiacus JA 4570</name>
    <dbReference type="NCBI Taxonomy" id="1286094"/>
    <lineage>
        <taxon>Bacteria</taxon>
        <taxon>Bacillati</taxon>
        <taxon>Actinomycetota</taxon>
        <taxon>Actinomycetes</taxon>
        <taxon>Kitasatosporales</taxon>
        <taxon>Streptomycetaceae</taxon>
        <taxon>Streptomyces</taxon>
        <taxon>Streptomyces aurantiacus group</taxon>
    </lineage>
</organism>
<dbReference type="AlphaFoldDB" id="S3ZM14"/>
<protein>
    <submittedName>
        <fullName evidence="1">Uncharacterized protein</fullName>
    </submittedName>
</protein>
<keyword evidence="2" id="KW-1185">Reference proteome</keyword>